<dbReference type="InterPro" id="IPR050491">
    <property type="entry name" value="AmpC-like"/>
</dbReference>
<dbReference type="EC" id="3.-.-.-" evidence="2"/>
<dbReference type="PANTHER" id="PTHR46825:SF7">
    <property type="entry name" value="D-ALANYL-D-ALANINE CARBOXYPEPTIDASE"/>
    <property type="match status" value="1"/>
</dbReference>
<evidence type="ECO:0000313" key="2">
    <source>
        <dbReference type="EMBL" id="MFC6959958.1"/>
    </source>
</evidence>
<evidence type="ECO:0000259" key="1">
    <source>
        <dbReference type="Pfam" id="PF00144"/>
    </source>
</evidence>
<dbReference type="InterPro" id="IPR012338">
    <property type="entry name" value="Beta-lactam/transpept-like"/>
</dbReference>
<protein>
    <submittedName>
        <fullName evidence="2">Serine hydrolase domain-containing protein</fullName>
        <ecNumber evidence="2">3.-.-.-</ecNumber>
    </submittedName>
</protein>
<dbReference type="Proteomes" id="UP001596470">
    <property type="component" value="Unassembled WGS sequence"/>
</dbReference>
<accession>A0ABW2DEG9</accession>
<name>A0ABW2DEG9_9ACTN</name>
<dbReference type="Gene3D" id="3.40.710.10">
    <property type="entry name" value="DD-peptidase/beta-lactamase superfamily"/>
    <property type="match status" value="1"/>
</dbReference>
<dbReference type="SUPFAM" id="SSF56601">
    <property type="entry name" value="beta-lactamase/transpeptidase-like"/>
    <property type="match status" value="1"/>
</dbReference>
<dbReference type="EMBL" id="JBHSYS010000005">
    <property type="protein sequence ID" value="MFC6959958.1"/>
    <property type="molecule type" value="Genomic_DNA"/>
</dbReference>
<comment type="caution">
    <text evidence="2">The sequence shown here is derived from an EMBL/GenBank/DDBJ whole genome shotgun (WGS) entry which is preliminary data.</text>
</comment>
<gene>
    <name evidence="2" type="ORF">ACFQS3_22435</name>
</gene>
<dbReference type="PANTHER" id="PTHR46825">
    <property type="entry name" value="D-ALANYL-D-ALANINE-CARBOXYPEPTIDASE/ENDOPEPTIDASE AMPH"/>
    <property type="match status" value="1"/>
</dbReference>
<dbReference type="Pfam" id="PF00144">
    <property type="entry name" value="Beta-lactamase"/>
    <property type="match status" value="1"/>
</dbReference>
<keyword evidence="2" id="KW-0378">Hydrolase</keyword>
<dbReference type="GO" id="GO:0016787">
    <property type="term" value="F:hydrolase activity"/>
    <property type="evidence" value="ECO:0007669"/>
    <property type="project" value="UniProtKB-KW"/>
</dbReference>
<reference evidence="3" key="1">
    <citation type="journal article" date="2019" name="Int. J. Syst. Evol. Microbiol.">
        <title>The Global Catalogue of Microorganisms (GCM) 10K type strain sequencing project: providing services to taxonomists for standard genome sequencing and annotation.</title>
        <authorList>
            <consortium name="The Broad Institute Genomics Platform"/>
            <consortium name="The Broad Institute Genome Sequencing Center for Infectious Disease"/>
            <person name="Wu L."/>
            <person name="Ma J."/>
        </authorList>
    </citation>
    <scope>NUCLEOTIDE SEQUENCE [LARGE SCALE GENOMIC DNA]</scope>
    <source>
        <strain evidence="3">KACC 12634</strain>
    </source>
</reference>
<proteinExistence type="predicted"/>
<dbReference type="RefSeq" id="WP_382356726.1">
    <property type="nucleotide sequence ID" value="NZ_JBHMBP010000005.1"/>
</dbReference>
<keyword evidence="3" id="KW-1185">Reference proteome</keyword>
<sequence length="290" mass="31466">MGRRCGAAEFQADLDEPLDAYLPGLLPYDDQPTVRELMRHQGRVPDYLPHLYASVFESGDMTDFYANHRTYYSPEELVAIGAQGPRPTGFAYSNTGYTALGMLIEEVTGNPLGEEMEARVFEPAGLADTYFADPDSSGVRGPHPVPYLSTGDAARPYVDTSKLSASQLWAAGAVVSTMHDLNDFYDALVDGTLLTPAQLAEATDFQETGRSFDYGLGLFGITIECDGGPEMFFGHDGDSLGHETQSFHSLDGDRQISLAWNAADRHGYHDGDAFDAAVDDLLRIALCADA</sequence>
<feature type="domain" description="Beta-lactamase-related" evidence="1">
    <location>
        <begin position="12"/>
        <end position="270"/>
    </location>
</feature>
<organism evidence="2 3">
    <name type="scientific">Glycomyces mayteni</name>
    <dbReference type="NCBI Taxonomy" id="543887"/>
    <lineage>
        <taxon>Bacteria</taxon>
        <taxon>Bacillati</taxon>
        <taxon>Actinomycetota</taxon>
        <taxon>Actinomycetes</taxon>
        <taxon>Glycomycetales</taxon>
        <taxon>Glycomycetaceae</taxon>
        <taxon>Glycomyces</taxon>
    </lineage>
</organism>
<dbReference type="InterPro" id="IPR001466">
    <property type="entry name" value="Beta-lactam-related"/>
</dbReference>
<evidence type="ECO:0000313" key="3">
    <source>
        <dbReference type="Proteomes" id="UP001596470"/>
    </source>
</evidence>